<dbReference type="FunCoup" id="A0A2G5DB02">
    <property type="interactions" value="30"/>
</dbReference>
<dbReference type="Gene3D" id="3.30.70.2330">
    <property type="match status" value="1"/>
</dbReference>
<dbReference type="GO" id="GO:0008270">
    <property type="term" value="F:zinc ion binding"/>
    <property type="evidence" value="ECO:0007669"/>
    <property type="project" value="InterPro"/>
</dbReference>
<dbReference type="Gene3D" id="2.60.200.20">
    <property type="match status" value="1"/>
</dbReference>
<dbReference type="OrthoDB" id="47785at2759"/>
<dbReference type="InterPro" id="IPR000253">
    <property type="entry name" value="FHA_dom"/>
</dbReference>
<dbReference type="PROSITE" id="PS50006">
    <property type="entry name" value="FHA_DOMAIN"/>
    <property type="match status" value="1"/>
</dbReference>
<dbReference type="AlphaFoldDB" id="A0A2G5DB02"/>
<dbReference type="GO" id="GO:0008081">
    <property type="term" value="F:phosphoric diester hydrolase activity"/>
    <property type="evidence" value="ECO:0007669"/>
    <property type="project" value="InterPro"/>
</dbReference>
<evidence type="ECO:0000256" key="1">
    <source>
        <dbReference type="ARBA" id="ARBA00022723"/>
    </source>
</evidence>
<dbReference type="SUPFAM" id="SSF56024">
    <property type="entry name" value="Phospholipase D/nuclease"/>
    <property type="match status" value="1"/>
</dbReference>
<proteinExistence type="predicted"/>
<gene>
    <name evidence="7" type="ORF">AQUCO_02400029v1</name>
</gene>
<dbReference type="InterPro" id="IPR014905">
    <property type="entry name" value="HIRAN"/>
</dbReference>
<organism evidence="7 8">
    <name type="scientific">Aquilegia coerulea</name>
    <name type="common">Rocky mountain columbine</name>
    <dbReference type="NCBI Taxonomy" id="218851"/>
    <lineage>
        <taxon>Eukaryota</taxon>
        <taxon>Viridiplantae</taxon>
        <taxon>Streptophyta</taxon>
        <taxon>Embryophyta</taxon>
        <taxon>Tracheophyta</taxon>
        <taxon>Spermatophyta</taxon>
        <taxon>Magnoliopsida</taxon>
        <taxon>Ranunculales</taxon>
        <taxon>Ranunculaceae</taxon>
        <taxon>Thalictroideae</taxon>
        <taxon>Aquilegia</taxon>
    </lineage>
</organism>
<feature type="region of interest" description="Disordered" evidence="5">
    <location>
        <begin position="1"/>
        <end position="25"/>
    </location>
</feature>
<dbReference type="CDD" id="cd09122">
    <property type="entry name" value="PLDc_Tdp1_1"/>
    <property type="match status" value="1"/>
</dbReference>
<evidence type="ECO:0000256" key="5">
    <source>
        <dbReference type="SAM" id="MobiDB-lite"/>
    </source>
</evidence>
<dbReference type="PANTHER" id="PTHR12415">
    <property type="entry name" value="TYROSYL-DNA PHOSPHODIESTERASE 1"/>
    <property type="match status" value="1"/>
</dbReference>
<feature type="domain" description="FHA" evidence="6">
    <location>
        <begin position="60"/>
        <end position="122"/>
    </location>
</feature>
<dbReference type="Pfam" id="PF00498">
    <property type="entry name" value="FHA"/>
    <property type="match status" value="1"/>
</dbReference>
<evidence type="ECO:0000313" key="8">
    <source>
        <dbReference type="Proteomes" id="UP000230069"/>
    </source>
</evidence>
<dbReference type="Pfam" id="PF06087">
    <property type="entry name" value="Tyr-DNA_phospho"/>
    <property type="match status" value="1"/>
</dbReference>
<keyword evidence="2" id="KW-0378">Hydrolase</keyword>
<accession>A0A2G5DB02</accession>
<feature type="compositionally biased region" description="Basic and acidic residues" evidence="5">
    <location>
        <begin position="1"/>
        <end position="16"/>
    </location>
</feature>
<evidence type="ECO:0000313" key="7">
    <source>
        <dbReference type="EMBL" id="PIA40684.1"/>
    </source>
</evidence>
<protein>
    <recommendedName>
        <fullName evidence="6">FHA domain-containing protein</fullName>
    </recommendedName>
</protein>
<keyword evidence="8" id="KW-1185">Reference proteome</keyword>
<evidence type="ECO:0000259" key="6">
    <source>
        <dbReference type="PROSITE" id="PS50006"/>
    </source>
</evidence>
<dbReference type="InterPro" id="IPR008984">
    <property type="entry name" value="SMAD_FHA_dom_sf"/>
</dbReference>
<dbReference type="EMBL" id="KZ305041">
    <property type="protein sequence ID" value="PIA40684.1"/>
    <property type="molecule type" value="Genomic_DNA"/>
</dbReference>
<dbReference type="GO" id="GO:0016818">
    <property type="term" value="F:hydrolase activity, acting on acid anhydrides, in phosphorus-containing anhydrides"/>
    <property type="evidence" value="ECO:0007669"/>
    <property type="project" value="InterPro"/>
</dbReference>
<dbReference type="InParanoid" id="A0A2G5DB02"/>
<sequence length="751" mass="84064">MAKRQQAEKDLFDDNKRQRRTPPPITTKVGGLLYLRSIDTPFISSTTTTNLICLRSDRLYTIGRKHCYCNLVFDDPRVSKRHCQIFFDACQHKFQETGDEEEEARVRVKPSLNGVFVNGLRVGKGKVVELCIGDEVKFVCSNELDLNFGVKIGFVLERIVFSEDVRTCSFMANRVPRSLNEKNELGKEKSISLSDDNHRISRRAGLLLNQCRQILRSEDPISYIRGCIDLKGEKEVLRSCNSVEIRASMTVFDVQHDLLVANTSNVTKSCLVKSCREIGSSSGTILRKDCIQSSVQNTTGECSYNSLPSNVTKNVNQSNSVLSSNDDLEILRLPPGKKFYLNRLDFKDNRLFGQHMVVSLPELLHPIQSICRMFIATFTSDISWFLSYCKVPNNLPVTIACHNTERCWSSSPDKRIWTPYEDFPNLVLIYPPFPDVIAFGQDRKRHGIACHHPKLLVLQREDSIRVVVTSANLVSKQWNDVTNTVWWQDFPLKSLPDFSSLFTSTGEETFEGLKSDFAAQLAGFVAGLVVDLPSQAHWITELTKYEFGGADGHLVASVPGMHRHKTPYTLEAMHFLSSSGSASRLNGMKFVGSVEASLVGLKHRFHTTADSNGAALKTLATFLGNCQENAFGMSEVVLKRNHNIPADANAVSVLICNLDEFSEGEYIQLGFLPRNTAKWVASLCDAGFFSFSAYIHPKEVLAAALEGSNNIVQLILGLAFLKYQVCCKPNMLFPYAHLSHLCRGTRSIQVA</sequence>
<keyword evidence="1" id="KW-0479">Metal-binding</keyword>
<dbReference type="STRING" id="218851.A0A2G5DB02"/>
<dbReference type="Gene3D" id="3.30.870.10">
    <property type="entry name" value="Endonuclease Chain A"/>
    <property type="match status" value="1"/>
</dbReference>
<dbReference type="GO" id="GO:0006281">
    <property type="term" value="P:DNA repair"/>
    <property type="evidence" value="ECO:0007669"/>
    <property type="project" value="InterPro"/>
</dbReference>
<name>A0A2G5DB02_AQUCA</name>
<dbReference type="Pfam" id="PF08797">
    <property type="entry name" value="HIRAN"/>
    <property type="match status" value="1"/>
</dbReference>
<dbReference type="GO" id="GO:0003676">
    <property type="term" value="F:nucleic acid binding"/>
    <property type="evidence" value="ECO:0007669"/>
    <property type="project" value="InterPro"/>
</dbReference>
<dbReference type="InterPro" id="IPR010347">
    <property type="entry name" value="Tdp1"/>
</dbReference>
<dbReference type="GO" id="GO:0005634">
    <property type="term" value="C:nucleus"/>
    <property type="evidence" value="ECO:0007669"/>
    <property type="project" value="InterPro"/>
</dbReference>
<evidence type="ECO:0000256" key="3">
    <source>
        <dbReference type="PIRSR" id="PIRSR610347-1"/>
    </source>
</evidence>
<dbReference type="Proteomes" id="UP000230069">
    <property type="component" value="Unassembled WGS sequence"/>
</dbReference>
<dbReference type="CDD" id="cd00060">
    <property type="entry name" value="FHA"/>
    <property type="match status" value="1"/>
</dbReference>
<feature type="binding site" evidence="4">
    <location>
        <position position="454"/>
    </location>
    <ligand>
        <name>substrate</name>
    </ligand>
</feature>
<evidence type="ECO:0000256" key="4">
    <source>
        <dbReference type="PIRSR" id="PIRSR610347-2"/>
    </source>
</evidence>
<evidence type="ECO:0000256" key="2">
    <source>
        <dbReference type="ARBA" id="ARBA00022801"/>
    </source>
</evidence>
<reference evidence="7 8" key="1">
    <citation type="submission" date="2017-09" db="EMBL/GenBank/DDBJ databases">
        <title>WGS assembly of Aquilegia coerulea Goldsmith.</title>
        <authorList>
            <person name="Hodges S."/>
            <person name="Kramer E."/>
            <person name="Nordborg M."/>
            <person name="Tomkins J."/>
            <person name="Borevitz J."/>
            <person name="Derieg N."/>
            <person name="Yan J."/>
            <person name="Mihaltcheva S."/>
            <person name="Hayes R.D."/>
            <person name="Rokhsar D."/>
        </authorList>
    </citation>
    <scope>NUCLEOTIDE SEQUENCE [LARGE SCALE GENOMIC DNA]</scope>
    <source>
        <strain evidence="8">cv. Goldsmith</strain>
    </source>
</reference>
<feature type="active site" description="Nucleophile" evidence="3">
    <location>
        <position position="452"/>
    </location>
</feature>
<dbReference type="SMART" id="SM00240">
    <property type="entry name" value="FHA"/>
    <property type="match status" value="1"/>
</dbReference>
<dbReference type="PANTHER" id="PTHR12415:SF3">
    <property type="entry name" value="OS04G0403400 PROTEIN"/>
    <property type="match status" value="1"/>
</dbReference>
<dbReference type="SUPFAM" id="SSF49879">
    <property type="entry name" value="SMAD/FHA domain"/>
    <property type="match status" value="1"/>
</dbReference>